<dbReference type="PRINTS" id="PR00326">
    <property type="entry name" value="GTP1OBG"/>
</dbReference>
<dbReference type="GO" id="GO:0070181">
    <property type="term" value="F:small ribosomal subunit rRNA binding"/>
    <property type="evidence" value="ECO:0007669"/>
    <property type="project" value="UniProtKB-UniRule"/>
</dbReference>
<evidence type="ECO:0000256" key="1">
    <source>
        <dbReference type="ARBA" id="ARBA00007921"/>
    </source>
</evidence>
<feature type="domain" description="Era-type G" evidence="9">
    <location>
        <begin position="7"/>
        <end position="174"/>
    </location>
</feature>
<feature type="region of interest" description="G4" evidence="8">
    <location>
        <begin position="123"/>
        <end position="126"/>
    </location>
</feature>
<keyword evidence="4 7" id="KW-0547">Nucleotide-binding</keyword>
<dbReference type="CDD" id="cd22534">
    <property type="entry name" value="KH-II_Era"/>
    <property type="match status" value="1"/>
</dbReference>
<feature type="binding site" evidence="7">
    <location>
        <begin position="62"/>
        <end position="66"/>
    </location>
    <ligand>
        <name>GTP</name>
        <dbReference type="ChEBI" id="CHEBI:37565"/>
    </ligand>
</feature>
<keyword evidence="7" id="KW-0472">Membrane</keyword>
<dbReference type="InterPro" id="IPR006073">
    <property type="entry name" value="GTP-bd"/>
</dbReference>
<feature type="region of interest" description="G5" evidence="8">
    <location>
        <begin position="153"/>
        <end position="155"/>
    </location>
</feature>
<sequence length="303" mass="34472">MTQTITYCGFIAIVGRPNVGKSTLLNRLIGKKISITSNKPHTTHHRIMGVHTEGVYQTIYIDTPGLHATEKNRTYDVMRRHTINLINDVTLVVFMIEGIRWTASDEMILKNLQNTQSVLLVINKMDVISNKSILLPHLQHLDKQRNFIGIVPISAQRGENIGLIKNIICQYLPKAKHCFPQAYITDCSQKFMASEIIREKIMRGFGAELPYSVVVQIEKFITNTRGVLMVYALIVVQSEGQKKIMIGAQGGKIKTIGVLARQNMEKVFGQKVYLQNWVKVQHSWADHASVLHNLEHTNYLQYH</sequence>
<dbReference type="AlphaFoldDB" id="A0A451DC27"/>
<dbReference type="Gene3D" id="3.40.50.300">
    <property type="entry name" value="P-loop containing nucleotide triphosphate hydrolases"/>
    <property type="match status" value="1"/>
</dbReference>
<dbReference type="GO" id="GO:0005886">
    <property type="term" value="C:plasma membrane"/>
    <property type="evidence" value="ECO:0007669"/>
    <property type="project" value="UniProtKB-SubCell"/>
</dbReference>
<dbReference type="RefSeq" id="WP_157989529.1">
    <property type="nucleotide sequence ID" value="NZ_LR217720.1"/>
</dbReference>
<comment type="subcellular location">
    <subcellularLocation>
        <location evidence="7">Cytoplasm</location>
    </subcellularLocation>
    <subcellularLocation>
        <location evidence="7">Cell membrane</location>
        <topology evidence="7">Peripheral membrane protein</topology>
    </subcellularLocation>
</comment>
<gene>
    <name evidence="7 10" type="primary">era</name>
    <name evidence="10" type="ORF">ERCILAFE3058_077</name>
</gene>
<evidence type="ECO:0000256" key="5">
    <source>
        <dbReference type="ARBA" id="ARBA00022884"/>
    </source>
</evidence>
<dbReference type="PANTHER" id="PTHR42698:SF1">
    <property type="entry name" value="GTPASE ERA, MITOCHONDRIAL"/>
    <property type="match status" value="1"/>
</dbReference>
<dbReference type="Pfam" id="PF07650">
    <property type="entry name" value="KH_2"/>
    <property type="match status" value="1"/>
</dbReference>
<comment type="similarity">
    <text evidence="1 7 8">Belongs to the TRAFAC class TrmE-Era-EngA-EngB-Septin-like GTPase superfamily. Era GTPase family.</text>
</comment>
<keyword evidence="5 7" id="KW-0694">RNA-binding</keyword>
<dbReference type="InterPro" id="IPR005662">
    <property type="entry name" value="GTPase_Era-like"/>
</dbReference>
<dbReference type="GO" id="GO:0043024">
    <property type="term" value="F:ribosomal small subunit binding"/>
    <property type="evidence" value="ECO:0007669"/>
    <property type="project" value="TreeGrafter"/>
</dbReference>
<comment type="function">
    <text evidence="7">An essential GTPase that binds both GDP and GTP, with rapid nucleotide exchange. Plays a role in 16S rRNA processing and 30S ribosomal subunit biogenesis and possibly also in cell cycle regulation and energy metabolism.</text>
</comment>
<evidence type="ECO:0000259" key="9">
    <source>
        <dbReference type="PROSITE" id="PS51713"/>
    </source>
</evidence>
<dbReference type="Gene3D" id="3.30.300.20">
    <property type="match status" value="1"/>
</dbReference>
<feature type="region of interest" description="G3" evidence="8">
    <location>
        <begin position="62"/>
        <end position="65"/>
    </location>
</feature>
<dbReference type="HAMAP" id="MF_00367">
    <property type="entry name" value="GTPase_Era"/>
    <property type="match status" value="1"/>
</dbReference>
<keyword evidence="7" id="KW-0699">rRNA-binding</keyword>
<dbReference type="PANTHER" id="PTHR42698">
    <property type="entry name" value="GTPASE ERA"/>
    <property type="match status" value="1"/>
</dbReference>
<dbReference type="InterPro" id="IPR005225">
    <property type="entry name" value="Small_GTP-bd"/>
</dbReference>
<dbReference type="NCBIfam" id="TIGR00436">
    <property type="entry name" value="era"/>
    <property type="match status" value="1"/>
</dbReference>
<dbReference type="PROSITE" id="PS51713">
    <property type="entry name" value="G_ERA"/>
    <property type="match status" value="1"/>
</dbReference>
<dbReference type="OrthoDB" id="9805918at2"/>
<dbReference type="InterPro" id="IPR004044">
    <property type="entry name" value="KH_dom_type_2"/>
</dbReference>
<evidence type="ECO:0000256" key="4">
    <source>
        <dbReference type="ARBA" id="ARBA00022741"/>
    </source>
</evidence>
<comment type="subunit">
    <text evidence="7">Monomer.</text>
</comment>
<reference evidence="10 11" key="1">
    <citation type="submission" date="2019-02" db="EMBL/GenBank/DDBJ databases">
        <authorList>
            <person name="Manzano-Marin A."/>
            <person name="Manzano-Marin A."/>
        </authorList>
    </citation>
    <scope>NUCLEOTIDE SEQUENCE [LARGE SCALE GENOMIC DNA]</scope>
    <source>
        <strain evidence="10 11">ErCilaricifoliae</strain>
    </source>
</reference>
<dbReference type="GO" id="GO:0003924">
    <property type="term" value="F:GTPase activity"/>
    <property type="evidence" value="ECO:0007669"/>
    <property type="project" value="UniProtKB-UniRule"/>
</dbReference>
<feature type="binding site" evidence="7">
    <location>
        <begin position="15"/>
        <end position="22"/>
    </location>
    <ligand>
        <name>GTP</name>
        <dbReference type="ChEBI" id="CHEBI:37565"/>
    </ligand>
</feature>
<feature type="region of interest" description="G1" evidence="8">
    <location>
        <begin position="15"/>
        <end position="22"/>
    </location>
</feature>
<evidence type="ECO:0000313" key="11">
    <source>
        <dbReference type="Proteomes" id="UP000294418"/>
    </source>
</evidence>
<evidence type="ECO:0000256" key="3">
    <source>
        <dbReference type="ARBA" id="ARBA00022517"/>
    </source>
</evidence>
<feature type="region of interest" description="G2" evidence="8">
    <location>
        <begin position="41"/>
        <end position="45"/>
    </location>
</feature>
<keyword evidence="7" id="KW-0963">Cytoplasm</keyword>
<dbReference type="GO" id="GO:0005829">
    <property type="term" value="C:cytosol"/>
    <property type="evidence" value="ECO:0007669"/>
    <property type="project" value="TreeGrafter"/>
</dbReference>
<dbReference type="EMBL" id="LR217720">
    <property type="protein sequence ID" value="VFP83965.1"/>
    <property type="molecule type" value="Genomic_DNA"/>
</dbReference>
<dbReference type="InterPro" id="IPR009019">
    <property type="entry name" value="KH_sf_prok-type"/>
</dbReference>
<name>A0A451DC27_9GAMM</name>
<dbReference type="NCBIfam" id="TIGR00231">
    <property type="entry name" value="small_GTP"/>
    <property type="match status" value="1"/>
</dbReference>
<evidence type="ECO:0000256" key="8">
    <source>
        <dbReference type="PROSITE-ProRule" id="PRU01050"/>
    </source>
</evidence>
<dbReference type="Proteomes" id="UP000294418">
    <property type="component" value="Chromosome"/>
</dbReference>
<protein>
    <recommendedName>
        <fullName evidence="2 7">GTPase Era</fullName>
    </recommendedName>
</protein>
<dbReference type="InterPro" id="IPR027417">
    <property type="entry name" value="P-loop_NTPase"/>
</dbReference>
<dbReference type="GO" id="GO:0000028">
    <property type="term" value="P:ribosomal small subunit assembly"/>
    <property type="evidence" value="ECO:0007669"/>
    <property type="project" value="TreeGrafter"/>
</dbReference>
<evidence type="ECO:0000313" key="10">
    <source>
        <dbReference type="EMBL" id="VFP83965.1"/>
    </source>
</evidence>
<organism evidence="10 11">
    <name type="scientific">Candidatus Erwinia haradaeae</name>
    <dbReference type="NCBI Taxonomy" id="1922217"/>
    <lineage>
        <taxon>Bacteria</taxon>
        <taxon>Pseudomonadati</taxon>
        <taxon>Pseudomonadota</taxon>
        <taxon>Gammaproteobacteria</taxon>
        <taxon>Enterobacterales</taxon>
        <taxon>Erwiniaceae</taxon>
        <taxon>Erwinia</taxon>
    </lineage>
</organism>
<dbReference type="Pfam" id="PF01926">
    <property type="entry name" value="MMR_HSR1"/>
    <property type="match status" value="1"/>
</dbReference>
<evidence type="ECO:0000256" key="6">
    <source>
        <dbReference type="ARBA" id="ARBA00023134"/>
    </source>
</evidence>
<dbReference type="SUPFAM" id="SSF52540">
    <property type="entry name" value="P-loop containing nucleoside triphosphate hydrolases"/>
    <property type="match status" value="1"/>
</dbReference>
<dbReference type="GO" id="GO:0005525">
    <property type="term" value="F:GTP binding"/>
    <property type="evidence" value="ECO:0007669"/>
    <property type="project" value="UniProtKB-UniRule"/>
</dbReference>
<dbReference type="CDD" id="cd04163">
    <property type="entry name" value="Era"/>
    <property type="match status" value="1"/>
</dbReference>
<keyword evidence="3 7" id="KW-0690">Ribosome biogenesis</keyword>
<accession>A0A451DC27</accession>
<keyword evidence="7" id="KW-1003">Cell membrane</keyword>
<dbReference type="InterPro" id="IPR030388">
    <property type="entry name" value="G_ERA_dom"/>
</dbReference>
<feature type="binding site" evidence="7">
    <location>
        <begin position="123"/>
        <end position="126"/>
    </location>
    <ligand>
        <name>GTP</name>
        <dbReference type="ChEBI" id="CHEBI:37565"/>
    </ligand>
</feature>
<evidence type="ECO:0000256" key="2">
    <source>
        <dbReference type="ARBA" id="ARBA00020484"/>
    </source>
</evidence>
<keyword evidence="6 7" id="KW-0342">GTP-binding</keyword>
<dbReference type="NCBIfam" id="NF000908">
    <property type="entry name" value="PRK00089.1"/>
    <property type="match status" value="1"/>
</dbReference>
<dbReference type="SUPFAM" id="SSF54814">
    <property type="entry name" value="Prokaryotic type KH domain (KH-domain type II)"/>
    <property type="match status" value="1"/>
</dbReference>
<evidence type="ECO:0000256" key="7">
    <source>
        <dbReference type="HAMAP-Rule" id="MF_00367"/>
    </source>
</evidence>
<dbReference type="InterPro" id="IPR015946">
    <property type="entry name" value="KH_dom-like_a/b"/>
</dbReference>
<proteinExistence type="inferred from homology"/>